<dbReference type="CAZy" id="GT2">
    <property type="family name" value="Glycosyltransferase Family 2"/>
</dbReference>
<organism evidence="3 4">
    <name type="scientific">Opitutus terrae (strain DSM 11246 / JCM 15787 / PB90-1)</name>
    <dbReference type="NCBI Taxonomy" id="452637"/>
    <lineage>
        <taxon>Bacteria</taxon>
        <taxon>Pseudomonadati</taxon>
        <taxon>Verrucomicrobiota</taxon>
        <taxon>Opitutia</taxon>
        <taxon>Opitutales</taxon>
        <taxon>Opitutaceae</taxon>
        <taxon>Opitutus</taxon>
    </lineage>
</organism>
<dbReference type="eggNOG" id="COG1216">
    <property type="taxonomic scope" value="Bacteria"/>
</dbReference>
<accession>B1ZZR1</accession>
<evidence type="ECO:0000313" key="3">
    <source>
        <dbReference type="EMBL" id="ACB77247.1"/>
    </source>
</evidence>
<dbReference type="EMBL" id="CP001032">
    <property type="protein sequence ID" value="ACB77247.1"/>
    <property type="molecule type" value="Genomic_DNA"/>
</dbReference>
<gene>
    <name evidence="3" type="ordered locus">Oter_3973</name>
</gene>
<keyword evidence="4" id="KW-1185">Reference proteome</keyword>
<dbReference type="SUPFAM" id="SSF53756">
    <property type="entry name" value="UDP-Glycosyltransferase/glycogen phosphorylase"/>
    <property type="match status" value="1"/>
</dbReference>
<dbReference type="RefSeq" id="WP_012376775.1">
    <property type="nucleotide sequence ID" value="NC_010571.1"/>
</dbReference>
<dbReference type="Gene3D" id="1.10.287.1490">
    <property type="match status" value="1"/>
</dbReference>
<dbReference type="CDD" id="cd04184">
    <property type="entry name" value="GT2_RfbC_Mx_like"/>
    <property type="match status" value="1"/>
</dbReference>
<evidence type="ECO:0000256" key="1">
    <source>
        <dbReference type="SAM" id="Coils"/>
    </source>
</evidence>
<dbReference type="STRING" id="452637.Oter_3973"/>
<dbReference type="InterPro" id="IPR029044">
    <property type="entry name" value="Nucleotide-diphossugar_trans"/>
</dbReference>
<dbReference type="Pfam" id="PF13692">
    <property type="entry name" value="Glyco_trans_1_4"/>
    <property type="match status" value="1"/>
</dbReference>
<proteinExistence type="predicted"/>
<dbReference type="Gene3D" id="3.40.50.2000">
    <property type="entry name" value="Glycogen Phosphorylase B"/>
    <property type="match status" value="1"/>
</dbReference>
<dbReference type="GO" id="GO:0016757">
    <property type="term" value="F:glycosyltransferase activity"/>
    <property type="evidence" value="ECO:0007669"/>
    <property type="project" value="UniProtKB-KW"/>
</dbReference>
<dbReference type="Gene3D" id="3.90.550.10">
    <property type="entry name" value="Spore Coat Polysaccharide Biosynthesis Protein SpsA, Chain A"/>
    <property type="match status" value="2"/>
</dbReference>
<dbReference type="CDD" id="cd04186">
    <property type="entry name" value="GT_2_like_c"/>
    <property type="match status" value="1"/>
</dbReference>
<keyword evidence="1" id="KW-0175">Coiled coil</keyword>
<dbReference type="AlphaFoldDB" id="B1ZZR1"/>
<feature type="domain" description="Glycosyltransferase 2-like" evidence="2">
    <location>
        <begin position="1002"/>
        <end position="1177"/>
    </location>
</feature>
<dbReference type="InterPro" id="IPR001173">
    <property type="entry name" value="Glyco_trans_2-like"/>
</dbReference>
<evidence type="ECO:0000313" key="4">
    <source>
        <dbReference type="Proteomes" id="UP000007013"/>
    </source>
</evidence>
<dbReference type="Proteomes" id="UP000007013">
    <property type="component" value="Chromosome"/>
</dbReference>
<dbReference type="SUPFAM" id="SSF53448">
    <property type="entry name" value="Nucleotide-diphospho-sugar transferases"/>
    <property type="match status" value="2"/>
</dbReference>
<dbReference type="CDD" id="cd03801">
    <property type="entry name" value="GT4_PimA-like"/>
    <property type="match status" value="1"/>
</dbReference>
<feature type="coiled-coil region" evidence="1">
    <location>
        <begin position="460"/>
        <end position="547"/>
    </location>
</feature>
<keyword evidence="3" id="KW-0808">Transferase</keyword>
<dbReference type="OrthoDB" id="9800276at2"/>
<reference evidence="3 4" key="1">
    <citation type="journal article" date="2011" name="J. Bacteriol.">
        <title>Genome sequence of the verrucomicrobium Opitutus terrae PB90-1, an abundant inhabitant of rice paddy soil ecosystems.</title>
        <authorList>
            <person name="van Passel M.W."/>
            <person name="Kant R."/>
            <person name="Palva A."/>
            <person name="Copeland A."/>
            <person name="Lucas S."/>
            <person name="Lapidus A."/>
            <person name="Glavina del Rio T."/>
            <person name="Pitluck S."/>
            <person name="Goltsman E."/>
            <person name="Clum A."/>
            <person name="Sun H."/>
            <person name="Schmutz J."/>
            <person name="Larimer F.W."/>
            <person name="Land M.L."/>
            <person name="Hauser L."/>
            <person name="Kyrpides N."/>
            <person name="Mikhailova N."/>
            <person name="Richardson P.P."/>
            <person name="Janssen P.H."/>
            <person name="de Vos W.M."/>
            <person name="Smidt H."/>
        </authorList>
    </citation>
    <scope>NUCLEOTIDE SEQUENCE [LARGE SCALE GENOMIC DNA]</scope>
    <source>
        <strain evidence="4">DSM 11246 / JCM 15787 / PB90-1</strain>
    </source>
</reference>
<feature type="domain" description="Glycosyltransferase 2-like" evidence="2">
    <location>
        <begin position="744"/>
        <end position="901"/>
    </location>
</feature>
<dbReference type="PANTHER" id="PTHR43179:SF7">
    <property type="entry name" value="RHAMNOSYLTRANSFERASE WBBL"/>
    <property type="match status" value="1"/>
</dbReference>
<name>B1ZZR1_OPITP</name>
<dbReference type="eggNOG" id="COG1842">
    <property type="taxonomic scope" value="Bacteria"/>
</dbReference>
<dbReference type="HOGENOM" id="CLU_263568_0_0_0"/>
<dbReference type="PANTHER" id="PTHR43179">
    <property type="entry name" value="RHAMNOSYLTRANSFERASE WBBL"/>
    <property type="match status" value="1"/>
</dbReference>
<evidence type="ECO:0000259" key="2">
    <source>
        <dbReference type="Pfam" id="PF00535"/>
    </source>
</evidence>
<protein>
    <submittedName>
        <fullName evidence="3">Glycosyl transferase family 2</fullName>
    </submittedName>
</protein>
<dbReference type="eggNOG" id="COG0438">
    <property type="taxonomic scope" value="Bacteria"/>
</dbReference>
<dbReference type="Pfam" id="PF00535">
    <property type="entry name" value="Glycos_transf_2"/>
    <property type="match status" value="2"/>
</dbReference>
<dbReference type="KEGG" id="ote:Oter_3973"/>
<sequence length="1275" mass="141668">MNILFVNYGDFTSNSLNHIAAFANQLTLLGHACVVAVPENPDSISAIPQVLFTPVTFARALESEPIFPDRRGADVVHTWTPRENVREFTLAYLHRTTAAALIIHLEDNEEFLLASYAHESLEKLRELPDEELVRRLSPRLSHPVRFRNFLQIAHGVTCITDRLREFVPTAKPAHRLLPGVDPAFYRPQEPDARLRSEIGVALTDKLLVFTGSTTFANLADVRSLLLAVRLLNERGVPCKLVRTGINPPPLAQELAALGGPHVIDLGFVPKPQLGPLLALADVLVQPGTADAFNDYRLPSKIPEFMSVGRPVVIPRANLAKEMEHGRHALLLNDGSPAEIADACARIFAYPALAQRLAEGALEFARDHFDLTANTAGLLEFYKRVRARATPLFQPGDAAFSEDVLLTDGNLARRMRAKEQTIAQLRETLAAREATVAERDAAITAQQAEIAALRAKSNADLAAMRQHVANLENVIVELRRTLEDAAAQRARAELQENYHQAKLQEVRAQIEVLRAQLADASATAGFLRTELERARAQAAGTAEQIRQRDDKIARMTRSFSWQATAPLRALRRTVLDPLQRRAPGGAAPVVPIESGFVCSIDQPTDWADLPPEGSVAGWVLAPSASAVSGVRFRAGGQTVLGQHNLARPDVASGHRDHPHAGRSGFMLDYRLPPSSDQQIIFEALVEGAWRAFAFRNARCAAEVPEELRRDYAAWVRRFATLTPDQIVERQQRVEALPLAQRPLISVIMPVYNTPEKWLVKAIESVRAQIYPNWELCIADDASSASHVRPLLEDFARRDERIKLVFRDQNGHISAASNSALDLARGEFAALLDHDDELARDALYEVVQCLAAHPDADLIYSDEDKIDEAGRRFDPYFKPDFLPDLFTAQNFTSHLSVYRASLIRQAGGFRIGYEGSQDWDLALRAIDLTERSRIQHVPKVLYHWRAIPGSTALALGEKNYPMLAARKALADHFARRGETVELLRQVGDYWRVKRPVPANPPLVSLIIPTRNRADLLSRCVGSILAKTSYPRFEIIVVDNGSDEPGTLAYLDQLRSGGTTVLRYDEPFNFSAINNFAAAQAEGEILGLLNNDLEVINPDWLDEMVSHAVRPEIGCVGAMLYYPDDTIQHAGVLLGLGGVANHAYYHAPRGTCHYFNRAHLLQNYSAVTAACLLIRRKVFAQVGGLNATDLAIAFNDVDFCLRVRAAGYLNLWTPFAEFYHHESPSRGSEDTPEKLARFHAEVAYMQRTWGPLLERDPAYNPNLTLDRQDFSLAFPPRR</sequence>